<evidence type="ECO:0000313" key="4">
    <source>
        <dbReference type="Proteomes" id="UP000011661"/>
    </source>
</evidence>
<dbReference type="InterPro" id="IPR011674">
    <property type="entry name" value="DUF1616"/>
</dbReference>
<keyword evidence="1" id="KW-1133">Transmembrane helix</keyword>
<dbReference type="AlphaFoldDB" id="L9VY18"/>
<keyword evidence="1" id="KW-0812">Transmembrane</keyword>
<feature type="transmembrane region" description="Helical" evidence="1">
    <location>
        <begin position="97"/>
        <end position="115"/>
    </location>
</feature>
<feature type="transmembrane region" description="Helical" evidence="1">
    <location>
        <begin position="179"/>
        <end position="200"/>
    </location>
</feature>
<keyword evidence="4" id="KW-1185">Reference proteome</keyword>
<gene>
    <name evidence="3" type="ORF">C495_16033</name>
</gene>
<evidence type="ECO:0000313" key="3">
    <source>
        <dbReference type="EMBL" id="ELY42075.1"/>
    </source>
</evidence>
<evidence type="ECO:0000256" key="1">
    <source>
        <dbReference type="SAM" id="Phobius"/>
    </source>
</evidence>
<organism evidence="3 4">
    <name type="scientific">Natronorubrum sulfidifaciens JCM 14089</name>
    <dbReference type="NCBI Taxonomy" id="1230460"/>
    <lineage>
        <taxon>Archaea</taxon>
        <taxon>Methanobacteriati</taxon>
        <taxon>Methanobacteriota</taxon>
        <taxon>Stenosarchaea group</taxon>
        <taxon>Halobacteria</taxon>
        <taxon>Halobacteriales</taxon>
        <taxon>Natrialbaceae</taxon>
        <taxon>Natronorubrum</taxon>
    </lineage>
</organism>
<sequence>MFAERSSRFARLRSVPLDLAVVLAVTGLVAVAVVAPIDYLSPLRVPLGFFFVFFVPGYVFVATLFPEAGSSVVTATSDEPDTPSSPLRKRIDSLERLVLSFGSSVAIVPGLALLLNYTSWGVRTESVLLTAVTVTVFLTGTALIRRLRVPEAERYQPTGPRLLAAVRAELFDSADRAEVALTVLLVAALVLAAGGVGYSVTTPADGEQFSAVYLLNEDTDGEPIADGYATALEAGESGELVIGIDNNEHEPTNYTVVVAEQALESTDGELRVIDQQEIERFEPRLNHGETWRQEQTIEPSAVDVPVRIVWLVYLDGAVPDEPSTENAAYHVHVWVDGDL</sequence>
<feature type="transmembrane region" description="Helical" evidence="1">
    <location>
        <begin position="15"/>
        <end position="37"/>
    </location>
</feature>
<dbReference type="EMBL" id="AOHX01000047">
    <property type="protein sequence ID" value="ELY42075.1"/>
    <property type="molecule type" value="Genomic_DNA"/>
</dbReference>
<feature type="transmembrane region" description="Helical" evidence="1">
    <location>
        <begin position="127"/>
        <end position="144"/>
    </location>
</feature>
<protein>
    <recommendedName>
        <fullName evidence="2">DUF1616 domain-containing protein</fullName>
    </recommendedName>
</protein>
<keyword evidence="1" id="KW-0472">Membrane</keyword>
<dbReference type="PIRSF" id="PIRSF018671">
    <property type="entry name" value="UCP018671"/>
    <property type="match status" value="1"/>
</dbReference>
<proteinExistence type="predicted"/>
<dbReference type="Proteomes" id="UP000011661">
    <property type="component" value="Unassembled WGS sequence"/>
</dbReference>
<comment type="caution">
    <text evidence="3">The sequence shown here is derived from an EMBL/GenBank/DDBJ whole genome shotgun (WGS) entry which is preliminary data.</text>
</comment>
<feature type="transmembrane region" description="Helical" evidence="1">
    <location>
        <begin position="43"/>
        <end position="65"/>
    </location>
</feature>
<dbReference type="PATRIC" id="fig|1230460.4.peg.3264"/>
<feature type="domain" description="DUF1616" evidence="2">
    <location>
        <begin position="22"/>
        <end position="336"/>
    </location>
</feature>
<accession>L9VY18</accession>
<dbReference type="STRING" id="1230460.C495_16033"/>
<reference evidence="3 4" key="1">
    <citation type="journal article" date="2014" name="PLoS Genet.">
        <title>Phylogenetically driven sequencing of extremely halophilic archaea reveals strategies for static and dynamic osmo-response.</title>
        <authorList>
            <person name="Becker E.A."/>
            <person name="Seitzer P.M."/>
            <person name="Tritt A."/>
            <person name="Larsen D."/>
            <person name="Krusor M."/>
            <person name="Yao A.I."/>
            <person name="Wu D."/>
            <person name="Madern D."/>
            <person name="Eisen J.A."/>
            <person name="Darling A.E."/>
            <person name="Facciotti M.T."/>
        </authorList>
    </citation>
    <scope>NUCLEOTIDE SEQUENCE [LARGE SCALE GENOMIC DNA]</scope>
    <source>
        <strain evidence="3 4">JCM 14089</strain>
    </source>
</reference>
<dbReference type="OrthoDB" id="82282at2157"/>
<dbReference type="InterPro" id="IPR014495">
    <property type="entry name" value="UCP018671"/>
</dbReference>
<dbReference type="RefSeq" id="WP_008164698.1">
    <property type="nucleotide sequence ID" value="NZ_AOHX01000047.1"/>
</dbReference>
<dbReference type="eggNOG" id="arCOG02884">
    <property type="taxonomic scope" value="Archaea"/>
</dbReference>
<evidence type="ECO:0000259" key="2">
    <source>
        <dbReference type="Pfam" id="PF07760"/>
    </source>
</evidence>
<name>L9VY18_9EURY</name>
<dbReference type="Pfam" id="PF07760">
    <property type="entry name" value="DUF1616"/>
    <property type="match status" value="1"/>
</dbReference>